<evidence type="ECO:0000313" key="3">
    <source>
        <dbReference type="Proteomes" id="UP000710432"/>
    </source>
</evidence>
<dbReference type="EMBL" id="JAATJU010000099">
    <property type="protein sequence ID" value="KAH0521490.1"/>
    <property type="molecule type" value="Genomic_DNA"/>
</dbReference>
<evidence type="ECO:0000313" key="2">
    <source>
        <dbReference type="EMBL" id="KAH0521490.1"/>
    </source>
</evidence>
<dbReference type="Proteomes" id="UP000710432">
    <property type="component" value="Unassembled WGS sequence"/>
</dbReference>
<sequence>MGSSLGSPQRSLPAPAPRSRPRSTWIQPSPGPKIQQNLHKPQRVAGTWRRSSNRHPADAARDLDLSSACMKQLLWSLHKPGWTSSSVTVKIALPESRASALNSLGNGTHSAEGPEKSPDPCAKETVLKALSQCKKGRRRFDGPLWFEIPEVKNSRQNPESRPSSAFKPCIKNGVAVSFVPKPGRLNQSPNIYKMNTDLKTSIHAAMPAVSEPHVESWEKTQASCDPSLTPVPKRGALGVTLVGRDSQPTMSSDC</sequence>
<comment type="caution">
    <text evidence="2">The sequence shown here is derived from an EMBL/GenBank/DDBJ whole genome shotgun (WGS) entry which is preliminary data.</text>
</comment>
<accession>A0A8J6H270</accession>
<feature type="compositionally biased region" description="Basic and acidic residues" evidence="1">
    <location>
        <begin position="112"/>
        <end position="122"/>
    </location>
</feature>
<name>A0A8J6H270_MICOH</name>
<feature type="region of interest" description="Disordered" evidence="1">
    <location>
        <begin position="101"/>
        <end position="122"/>
    </location>
</feature>
<proteinExistence type="predicted"/>
<reference evidence="2" key="1">
    <citation type="submission" date="2020-03" db="EMBL/GenBank/DDBJ databases">
        <title>Studies in the Genomics of Life Span.</title>
        <authorList>
            <person name="Glass D."/>
        </authorList>
    </citation>
    <scope>NUCLEOTIDE SEQUENCE</scope>
    <source>
        <strain evidence="2">LTLLF</strain>
        <tissue evidence="2">Muscle</tissue>
    </source>
</reference>
<protein>
    <submittedName>
        <fullName evidence="2">POM121-like protein 12</fullName>
    </submittedName>
</protein>
<feature type="region of interest" description="Disordered" evidence="1">
    <location>
        <begin position="1"/>
        <end position="59"/>
    </location>
</feature>
<gene>
    <name evidence="2" type="ORF">LTLLF_101955</name>
</gene>
<dbReference type="AlphaFoldDB" id="A0A8J6H270"/>
<evidence type="ECO:0000256" key="1">
    <source>
        <dbReference type="SAM" id="MobiDB-lite"/>
    </source>
</evidence>
<organism evidence="2 3">
    <name type="scientific">Microtus ochrogaster</name>
    <name type="common">Prairie vole</name>
    <dbReference type="NCBI Taxonomy" id="79684"/>
    <lineage>
        <taxon>Eukaryota</taxon>
        <taxon>Metazoa</taxon>
        <taxon>Chordata</taxon>
        <taxon>Craniata</taxon>
        <taxon>Vertebrata</taxon>
        <taxon>Euteleostomi</taxon>
        <taxon>Mammalia</taxon>
        <taxon>Eutheria</taxon>
        <taxon>Euarchontoglires</taxon>
        <taxon>Glires</taxon>
        <taxon>Rodentia</taxon>
        <taxon>Myomorpha</taxon>
        <taxon>Muroidea</taxon>
        <taxon>Cricetidae</taxon>
        <taxon>Arvicolinae</taxon>
        <taxon>Microtus</taxon>
    </lineage>
</organism>